<evidence type="ECO:0000256" key="2">
    <source>
        <dbReference type="ARBA" id="ARBA00022723"/>
    </source>
</evidence>
<evidence type="ECO:0000256" key="6">
    <source>
        <dbReference type="SAM" id="MobiDB-lite"/>
    </source>
</evidence>
<feature type="compositionally biased region" description="Polar residues" evidence="6">
    <location>
        <begin position="60"/>
        <end position="71"/>
    </location>
</feature>
<name>A0AAE0FMR1_9CHLO</name>
<dbReference type="GO" id="GO:0005634">
    <property type="term" value="C:nucleus"/>
    <property type="evidence" value="ECO:0007669"/>
    <property type="project" value="UniProtKB-SubCell"/>
</dbReference>
<dbReference type="PANTHER" id="PTHR46481">
    <property type="entry name" value="ZINC FINGER BED DOMAIN-CONTAINING PROTEIN 4"/>
    <property type="match status" value="1"/>
</dbReference>
<comment type="subcellular location">
    <subcellularLocation>
        <location evidence="1">Nucleus</location>
    </subcellularLocation>
</comment>
<dbReference type="AlphaFoldDB" id="A0AAE0FMR1"/>
<evidence type="ECO:0000256" key="1">
    <source>
        <dbReference type="ARBA" id="ARBA00004123"/>
    </source>
</evidence>
<evidence type="ECO:0000256" key="5">
    <source>
        <dbReference type="ARBA" id="ARBA00023242"/>
    </source>
</evidence>
<evidence type="ECO:0000256" key="3">
    <source>
        <dbReference type="ARBA" id="ARBA00022771"/>
    </source>
</evidence>
<reference evidence="7 8" key="1">
    <citation type="journal article" date="2015" name="Genome Biol. Evol.">
        <title>Comparative Genomics of a Bacterivorous Green Alga Reveals Evolutionary Causalities and Consequences of Phago-Mixotrophic Mode of Nutrition.</title>
        <authorList>
            <person name="Burns J.A."/>
            <person name="Paasch A."/>
            <person name="Narechania A."/>
            <person name="Kim E."/>
        </authorList>
    </citation>
    <scope>NUCLEOTIDE SEQUENCE [LARGE SCALE GENOMIC DNA]</scope>
    <source>
        <strain evidence="7 8">PLY_AMNH</strain>
    </source>
</reference>
<protein>
    <submittedName>
        <fullName evidence="7">Uncharacterized protein</fullName>
    </submittedName>
</protein>
<sequence length="781" mass="87589">MVRRIASPTPRSSRLPSLLLRAPSRSLLYVRMKKSLRLRFWKVLVLALAQRVASPLHSPTADSSVTPSAAHSSVRAPQAPEGTHETPDDPAIARALARYNDYQKTSKRNVGIHWCLYEAVPFVNDESGKFKTVQCMVCHPTLLGEDEPPPMKKQRLCKGYVKYEPSKGVGALSSHADLHKQFLSQVKEKLNTSGQAPTQPAGSRQSKAVHARALTTHFKGVEKYSAKHPKQLLFEDDLCLLVGKSLKPIGIVEDVWFRRTILNQEPRVNFPDRTRFRYHLLPAFVDKVNGIFVFPPLESAVAVALTFDLWMSRKGENVFSLVAHWTSEDWEYHHRNPGLVKVDDTSGVALGVVFKRILDRYGLTNKTIAYVKDDGGNLKTLATALEGLVTCASLGLTTPLRGDCWAHVLSGSCGKATTVEVEKRVPGGHDVRIGMIGKAHEEFQKCITYTKKSAVGTRLLTTAPKKEKVPVGRLYTEVKTRFTSKFKYYSDVLQNRPALRYMFGSLVAEKYMGRMPSADAWKTAEVIVESLRYPATVCYKSQNRGHWMLGDAVHLVVALNTEFREECAALREQAEVGEDRFLCLKYQMRKQVPTHMDPFMSPLRQFSAQKAHMFLSLALHPRYKGLSAIVGLLENDAAAVKALREKYDTQVLLPMCVAYKSFSTPAPETDNFVAGTSATPVARKYADLDEEEESGNSNDHDPRLQSRLSVDSLDMIVHIFKNYPDDPMEGLAKVAGVDANLLDNWTEYVQNPQQAMETFEKELEDANVLEPYLQEEFSDEE</sequence>
<dbReference type="PANTHER" id="PTHR46481:SF10">
    <property type="entry name" value="ZINC FINGER BED DOMAIN-CONTAINING PROTEIN 39"/>
    <property type="match status" value="1"/>
</dbReference>
<gene>
    <name evidence="7" type="ORF">CYMTET_28695</name>
</gene>
<comment type="caution">
    <text evidence="7">The sequence shown here is derived from an EMBL/GenBank/DDBJ whole genome shotgun (WGS) entry which is preliminary data.</text>
</comment>
<feature type="region of interest" description="Disordered" evidence="6">
    <location>
        <begin position="57"/>
        <end position="89"/>
    </location>
</feature>
<keyword evidence="3" id="KW-0863">Zinc-finger</keyword>
<dbReference type="Proteomes" id="UP001190700">
    <property type="component" value="Unassembled WGS sequence"/>
</dbReference>
<keyword evidence="4" id="KW-0862">Zinc</keyword>
<proteinExistence type="predicted"/>
<organism evidence="7 8">
    <name type="scientific">Cymbomonas tetramitiformis</name>
    <dbReference type="NCBI Taxonomy" id="36881"/>
    <lineage>
        <taxon>Eukaryota</taxon>
        <taxon>Viridiplantae</taxon>
        <taxon>Chlorophyta</taxon>
        <taxon>Pyramimonadophyceae</taxon>
        <taxon>Pyramimonadales</taxon>
        <taxon>Pyramimonadaceae</taxon>
        <taxon>Cymbomonas</taxon>
    </lineage>
</organism>
<keyword evidence="8" id="KW-1185">Reference proteome</keyword>
<dbReference type="SUPFAM" id="SSF53098">
    <property type="entry name" value="Ribonuclease H-like"/>
    <property type="match status" value="1"/>
</dbReference>
<dbReference type="InterPro" id="IPR052035">
    <property type="entry name" value="ZnF_BED_domain_contain"/>
</dbReference>
<keyword evidence="5" id="KW-0539">Nucleus</keyword>
<dbReference type="GO" id="GO:0008270">
    <property type="term" value="F:zinc ion binding"/>
    <property type="evidence" value="ECO:0007669"/>
    <property type="project" value="UniProtKB-KW"/>
</dbReference>
<evidence type="ECO:0000256" key="4">
    <source>
        <dbReference type="ARBA" id="ARBA00022833"/>
    </source>
</evidence>
<dbReference type="InterPro" id="IPR012337">
    <property type="entry name" value="RNaseH-like_sf"/>
</dbReference>
<accession>A0AAE0FMR1</accession>
<evidence type="ECO:0000313" key="8">
    <source>
        <dbReference type="Proteomes" id="UP001190700"/>
    </source>
</evidence>
<evidence type="ECO:0000313" key="7">
    <source>
        <dbReference type="EMBL" id="KAK3262453.1"/>
    </source>
</evidence>
<keyword evidence="2" id="KW-0479">Metal-binding</keyword>
<dbReference type="EMBL" id="LGRX02016181">
    <property type="protein sequence ID" value="KAK3262453.1"/>
    <property type="molecule type" value="Genomic_DNA"/>
</dbReference>